<evidence type="ECO:0000256" key="2">
    <source>
        <dbReference type="ARBA" id="ARBA00022448"/>
    </source>
</evidence>
<dbReference type="InterPro" id="IPR017871">
    <property type="entry name" value="ABC_transporter-like_CS"/>
</dbReference>
<proteinExistence type="inferred from homology"/>
<dbReference type="InterPro" id="IPR027417">
    <property type="entry name" value="P-loop_NTPase"/>
</dbReference>
<gene>
    <name evidence="8" type="ORF">SAMN05444159_5122</name>
</gene>
<name>A0A1M6Y8Q4_9BRAD</name>
<reference evidence="8 9" key="1">
    <citation type="submission" date="2016-11" db="EMBL/GenBank/DDBJ databases">
        <authorList>
            <person name="Jaros S."/>
            <person name="Januszkiewicz K."/>
            <person name="Wedrychowicz H."/>
        </authorList>
    </citation>
    <scope>NUCLEOTIDE SEQUENCE [LARGE SCALE GENOMIC DNA]</scope>
    <source>
        <strain evidence="8 9">GAS499</strain>
    </source>
</reference>
<dbReference type="GO" id="GO:0016887">
    <property type="term" value="F:ATP hydrolysis activity"/>
    <property type="evidence" value="ECO:0007669"/>
    <property type="project" value="InterPro"/>
</dbReference>
<dbReference type="PANTHER" id="PTHR43820:SF4">
    <property type="entry name" value="HIGH-AFFINITY BRANCHED-CHAIN AMINO ACID TRANSPORT ATP-BINDING PROTEIN LIVF"/>
    <property type="match status" value="1"/>
</dbReference>
<evidence type="ECO:0000256" key="3">
    <source>
        <dbReference type="ARBA" id="ARBA00022741"/>
    </source>
</evidence>
<evidence type="ECO:0000313" key="9">
    <source>
        <dbReference type="Proteomes" id="UP000189935"/>
    </source>
</evidence>
<sequence>MLKVENLHVSYGHIEVLKGISFTVEMGEIVALIGGNGAGKTTTLATVSGLLRPASGKIFWKGEVIHTTAVETIVAAGIAHCPEGRRIFPGLTVRENLLTGTASRSYKKSEVEDDLALVFELFPRLKERIKQGGWSLSGGEQQMLAIGRALMSRPNLLMLDEPSLGLAPIVIEQVFDKIVELNRRTGLGVLLVEQNSAMALEIAARAFVLETGTITLSGPSATLADDPRVREAYLGG</sequence>
<dbReference type="PROSITE" id="PS00211">
    <property type="entry name" value="ABC_TRANSPORTER_1"/>
    <property type="match status" value="1"/>
</dbReference>
<dbReference type="Pfam" id="PF00005">
    <property type="entry name" value="ABC_tran"/>
    <property type="match status" value="1"/>
</dbReference>
<keyword evidence="5" id="KW-0029">Amino-acid transport</keyword>
<dbReference type="CDD" id="cd03224">
    <property type="entry name" value="ABC_TM1139_LivF_branched"/>
    <property type="match status" value="1"/>
</dbReference>
<comment type="function">
    <text evidence="6">Involved in beta-(1--&gt;2)glucan export. Transmembrane domains (TMD) form a pore in the inner membrane and the ATP-binding domain (NBD) is responsible for energy generation.</text>
</comment>
<dbReference type="InterPro" id="IPR052156">
    <property type="entry name" value="BCAA_Transport_ATP-bd_LivF"/>
</dbReference>
<dbReference type="GO" id="GO:0005524">
    <property type="term" value="F:ATP binding"/>
    <property type="evidence" value="ECO:0007669"/>
    <property type="project" value="UniProtKB-KW"/>
</dbReference>
<evidence type="ECO:0000259" key="7">
    <source>
        <dbReference type="PROSITE" id="PS50893"/>
    </source>
</evidence>
<keyword evidence="2" id="KW-0813">Transport</keyword>
<dbReference type="OrthoDB" id="9776369at2"/>
<dbReference type="AlphaFoldDB" id="A0A1M6Y8Q4"/>
<dbReference type="InterPro" id="IPR003593">
    <property type="entry name" value="AAA+_ATPase"/>
</dbReference>
<evidence type="ECO:0000256" key="4">
    <source>
        <dbReference type="ARBA" id="ARBA00022840"/>
    </source>
</evidence>
<evidence type="ECO:0000313" key="8">
    <source>
        <dbReference type="EMBL" id="SHL14522.1"/>
    </source>
</evidence>
<dbReference type="SMART" id="SM00382">
    <property type="entry name" value="AAA"/>
    <property type="match status" value="1"/>
</dbReference>
<dbReference type="Proteomes" id="UP000189935">
    <property type="component" value="Chromosome I"/>
</dbReference>
<dbReference type="Gene3D" id="3.40.50.300">
    <property type="entry name" value="P-loop containing nucleotide triphosphate hydrolases"/>
    <property type="match status" value="1"/>
</dbReference>
<dbReference type="SUPFAM" id="SSF52540">
    <property type="entry name" value="P-loop containing nucleoside triphosphate hydrolases"/>
    <property type="match status" value="1"/>
</dbReference>
<keyword evidence="3" id="KW-0547">Nucleotide-binding</keyword>
<keyword evidence="4 8" id="KW-0067">ATP-binding</keyword>
<dbReference type="GO" id="GO:0015658">
    <property type="term" value="F:branched-chain amino acid transmembrane transporter activity"/>
    <property type="evidence" value="ECO:0007669"/>
    <property type="project" value="TreeGrafter"/>
</dbReference>
<dbReference type="GO" id="GO:0015807">
    <property type="term" value="P:L-amino acid transport"/>
    <property type="evidence" value="ECO:0007669"/>
    <property type="project" value="TreeGrafter"/>
</dbReference>
<dbReference type="InterPro" id="IPR003439">
    <property type="entry name" value="ABC_transporter-like_ATP-bd"/>
</dbReference>
<evidence type="ECO:0000256" key="6">
    <source>
        <dbReference type="ARBA" id="ARBA00024722"/>
    </source>
</evidence>
<evidence type="ECO:0000256" key="1">
    <source>
        <dbReference type="ARBA" id="ARBA00005417"/>
    </source>
</evidence>
<protein>
    <submittedName>
        <fullName evidence="8">Amino acid/amide ABC transporter ATP-binding protein 2, HAAT family</fullName>
    </submittedName>
</protein>
<dbReference type="EMBL" id="LT670844">
    <property type="protein sequence ID" value="SHL14522.1"/>
    <property type="molecule type" value="Genomic_DNA"/>
</dbReference>
<dbReference type="RefSeq" id="WP_079542511.1">
    <property type="nucleotide sequence ID" value="NZ_LT670844.1"/>
</dbReference>
<comment type="similarity">
    <text evidence="1">Belongs to the ABC transporter superfamily.</text>
</comment>
<dbReference type="PANTHER" id="PTHR43820">
    <property type="entry name" value="HIGH-AFFINITY BRANCHED-CHAIN AMINO ACID TRANSPORT ATP-BINDING PROTEIN LIVF"/>
    <property type="match status" value="1"/>
</dbReference>
<dbReference type="PROSITE" id="PS50893">
    <property type="entry name" value="ABC_TRANSPORTER_2"/>
    <property type="match status" value="1"/>
</dbReference>
<evidence type="ECO:0000256" key="5">
    <source>
        <dbReference type="ARBA" id="ARBA00022970"/>
    </source>
</evidence>
<organism evidence="8 9">
    <name type="scientific">Bradyrhizobium lablabi</name>
    <dbReference type="NCBI Taxonomy" id="722472"/>
    <lineage>
        <taxon>Bacteria</taxon>
        <taxon>Pseudomonadati</taxon>
        <taxon>Pseudomonadota</taxon>
        <taxon>Alphaproteobacteria</taxon>
        <taxon>Hyphomicrobiales</taxon>
        <taxon>Nitrobacteraceae</taxon>
        <taxon>Bradyrhizobium</taxon>
    </lineage>
</organism>
<accession>A0A1M6Y8Q4</accession>
<feature type="domain" description="ABC transporter" evidence="7">
    <location>
        <begin position="2"/>
        <end position="236"/>
    </location>
</feature>